<evidence type="ECO:0000313" key="2">
    <source>
        <dbReference type="WBParaSite" id="Hba_12962"/>
    </source>
</evidence>
<organism evidence="1 2">
    <name type="scientific">Heterorhabditis bacteriophora</name>
    <name type="common">Entomopathogenic nematode worm</name>
    <dbReference type="NCBI Taxonomy" id="37862"/>
    <lineage>
        <taxon>Eukaryota</taxon>
        <taxon>Metazoa</taxon>
        <taxon>Ecdysozoa</taxon>
        <taxon>Nematoda</taxon>
        <taxon>Chromadorea</taxon>
        <taxon>Rhabditida</taxon>
        <taxon>Rhabditina</taxon>
        <taxon>Rhabditomorpha</taxon>
        <taxon>Strongyloidea</taxon>
        <taxon>Heterorhabditidae</taxon>
        <taxon>Heterorhabditis</taxon>
    </lineage>
</organism>
<name>A0A1I7X6A5_HETBA</name>
<accession>A0A1I7X6A5</accession>
<proteinExistence type="predicted"/>
<keyword evidence="1" id="KW-1185">Reference proteome</keyword>
<dbReference type="AlphaFoldDB" id="A0A1I7X6A5"/>
<dbReference type="PANTHER" id="PTHR31511:SF12">
    <property type="entry name" value="RHO TERMINATION FACTOR N-TERMINAL DOMAIN-CONTAINING PROTEIN"/>
    <property type="match status" value="1"/>
</dbReference>
<reference evidence="2" key="1">
    <citation type="submission" date="2016-11" db="UniProtKB">
        <authorList>
            <consortium name="WormBaseParasite"/>
        </authorList>
    </citation>
    <scope>IDENTIFICATION</scope>
</reference>
<sequence length="1243" mass="146007">MDHFNKMSRDDLRKEVSRILDIMSDGRTSRRTLDSQQVRSMKKQELLNFVETNLTIATAQQSSHEVKINEVSNFDDLIFSEYKETRRGVVRNTTYKNNNEDSNFEEYFNLFDKRGVDYYLIIITNKLNSFFEKNETFVVNDIRRDENMNDLIVNVFECNEKYETKNKNITRLRPSRRITKDDSKIINLFYHEDERGNSHYSLIKNLNKLLNQHGDHQKFFCVRCHSYYYNKLEYLRHIEDCGRNTPVEHKLSNKMFTKFENISKTQKHRYVIYADFESIIEKYLGAHNDPNTSWTADVGKHVPSGFCVIVVDSFDKKLHSIKSYIGYNAALEFNKYIVEISRHIMNLPAIKMINLTQKEWNDFNESVKCPICNIEYSSSDMNTTKFQLYLPLLESNKNKVEEKMFEIRFLDSFSFMASSLDKLSENMSSDLFHISKIYYSQQEIFEFLRRKGVYPYEYMDSFKRFEEKRLPTIEYFRDQLNGKSCETKDYLYAELVWKKMNCENMRDYTNVYLVNDVLLLADVFENFRDLSLKVYELDPCWYYTSPGLAWDAMLKKTGVSLEVLKDVEKYLMIEKGIRGGMVNAVKRYSKANNKYNLELYNSEIKSNYLMYYDANNLYGWAMCQKLPNGGFEFENDAIIENLNDEKGSIHNNCKDNNSKGITFEESVRTSPSSENNNVCIKKYIECLKKHGKGCIFEVDLEYPEEMHKRHNDFPLCPENVKIDTQSVKKLCNTLTDKEQYVIHYENLLQCLQLGLKLKKIHRIITFKESNWLAPYIELNTNLRKKAKNDFEKDFFKLMNNSVFGKTMENVRERVDVRLITDKDKIVKLASKHNFKRTIMYNKDLVAVEMEKTNIVLDKPIYVGFAILDLSKYLMYNFHYNIMQKKYGYENVQLCYQDTDSLIYDIKTEDVYEDMEEFRSHFDFSDYPKGHVLFSEENKKVVGKFKDEINGKIMTELVALKPKQYAYKVLDSEEPEKKKCKGIKKCIVKNDLKVDDYKDCLFNKTVIRKQQYNIRSVKHQLYTQCQNKVALNNDEFQVEHKRCIINDSHSTMAYGNVWITKEISPLSNHVVQGGTAASLLSRCAVFLVRDVRVSMETADRIFDDICALNTKTETTCLNLFQSAKKIVLIVNDNLFPRKKANISRALSCFHLFKICEDEDAFGNKLPPQKWGCPSCHSMFNMTISLLKVPIEDLNTSAADFFCSGASEECRSEFKKIVELVGAFGKIFRGKMPIEKVCENIMACK</sequence>
<evidence type="ECO:0000313" key="1">
    <source>
        <dbReference type="Proteomes" id="UP000095283"/>
    </source>
</evidence>
<protein>
    <submittedName>
        <fullName evidence="2">DNA-directed DNA polymerase</fullName>
    </submittedName>
</protein>
<dbReference type="InterPro" id="IPR043502">
    <property type="entry name" value="DNA/RNA_pol_sf"/>
</dbReference>
<dbReference type="SUPFAM" id="SSF56672">
    <property type="entry name" value="DNA/RNA polymerases"/>
    <property type="match status" value="1"/>
</dbReference>
<dbReference type="WBParaSite" id="Hba_12962">
    <property type="protein sequence ID" value="Hba_12962"/>
    <property type="gene ID" value="Hba_12962"/>
</dbReference>
<dbReference type="PANTHER" id="PTHR31511">
    <property type="entry name" value="PROTEIN CBG23764"/>
    <property type="match status" value="1"/>
</dbReference>
<dbReference type="Proteomes" id="UP000095283">
    <property type="component" value="Unplaced"/>
</dbReference>